<dbReference type="CDD" id="cd05006">
    <property type="entry name" value="SIS_GmhA"/>
    <property type="match status" value="1"/>
</dbReference>
<reference evidence="2" key="1">
    <citation type="submission" date="2018-05" db="EMBL/GenBank/DDBJ databases">
        <authorList>
            <person name="Lanie J.A."/>
            <person name="Ng W.-L."/>
            <person name="Kazmierczak K.M."/>
            <person name="Andrzejewski T.M."/>
            <person name="Davidsen T.M."/>
            <person name="Wayne K.J."/>
            <person name="Tettelin H."/>
            <person name="Glass J.I."/>
            <person name="Rusch D."/>
            <person name="Podicherti R."/>
            <person name="Tsui H.-C.T."/>
            <person name="Winkler M.E."/>
        </authorList>
    </citation>
    <scope>NUCLEOTIDE SEQUENCE</scope>
</reference>
<dbReference type="PANTHER" id="PTHR30390">
    <property type="entry name" value="SEDOHEPTULOSE 7-PHOSPHATE ISOMERASE / DNAA INITIATOR-ASSOCIATING FACTOR FOR REPLICATION INITIATION"/>
    <property type="match status" value="1"/>
</dbReference>
<organism evidence="2">
    <name type="scientific">marine metagenome</name>
    <dbReference type="NCBI Taxonomy" id="408172"/>
    <lineage>
        <taxon>unclassified sequences</taxon>
        <taxon>metagenomes</taxon>
        <taxon>ecological metagenomes</taxon>
    </lineage>
</organism>
<feature type="domain" description="SIS" evidence="1">
    <location>
        <begin position="26"/>
        <end position="202"/>
    </location>
</feature>
<dbReference type="Gene3D" id="3.40.50.10490">
    <property type="entry name" value="Glucose-6-phosphate isomerase like protein, domain 1"/>
    <property type="match status" value="1"/>
</dbReference>
<dbReference type="InterPro" id="IPR001347">
    <property type="entry name" value="SIS_dom"/>
</dbReference>
<dbReference type="InterPro" id="IPR035461">
    <property type="entry name" value="GmhA/DiaA"/>
</dbReference>
<proteinExistence type="predicted"/>
<sequence>MEMTRAYLEWTADACHLIDAGQIERLISLLFEARDTGQRIFILGNGGSAANASHFCEDLGKCTLSSLEDPIRFKVISLTDNLPYVTAWANDYGYDVVFEQQLRNLGEPGDLVIAISASGNSPNIVKALEYAAQAGMKIVGMTGFSGGKVKEMSDCRVHVEIPVPGSEIWDIRSSMTDYGMIENMHMIIVHMVIAQIIERIKQQTEHNTGVETS</sequence>
<evidence type="ECO:0000313" key="2">
    <source>
        <dbReference type="EMBL" id="SVD58304.1"/>
    </source>
</evidence>
<gene>
    <name evidence="2" type="ORF">METZ01_LOCUS411158</name>
</gene>
<dbReference type="GO" id="GO:1901135">
    <property type="term" value="P:carbohydrate derivative metabolic process"/>
    <property type="evidence" value="ECO:0007669"/>
    <property type="project" value="InterPro"/>
</dbReference>
<evidence type="ECO:0000259" key="1">
    <source>
        <dbReference type="PROSITE" id="PS51464"/>
    </source>
</evidence>
<dbReference type="InterPro" id="IPR046348">
    <property type="entry name" value="SIS_dom_sf"/>
</dbReference>
<dbReference type="AlphaFoldDB" id="A0A382WI64"/>
<dbReference type="GO" id="GO:0097367">
    <property type="term" value="F:carbohydrate derivative binding"/>
    <property type="evidence" value="ECO:0007669"/>
    <property type="project" value="InterPro"/>
</dbReference>
<accession>A0A382WI64</accession>
<dbReference type="InterPro" id="IPR050099">
    <property type="entry name" value="SIS_GmhA/DiaA_subfam"/>
</dbReference>
<dbReference type="PANTHER" id="PTHR30390:SF8">
    <property type="entry name" value="SUGAR ISOMERASE (SIS)"/>
    <property type="match status" value="1"/>
</dbReference>
<dbReference type="PROSITE" id="PS51464">
    <property type="entry name" value="SIS"/>
    <property type="match status" value="1"/>
</dbReference>
<dbReference type="EMBL" id="UINC01159936">
    <property type="protein sequence ID" value="SVD58304.1"/>
    <property type="molecule type" value="Genomic_DNA"/>
</dbReference>
<name>A0A382WI64_9ZZZZ</name>
<dbReference type="Pfam" id="PF13580">
    <property type="entry name" value="SIS_2"/>
    <property type="match status" value="1"/>
</dbReference>
<dbReference type="SUPFAM" id="SSF53697">
    <property type="entry name" value="SIS domain"/>
    <property type="match status" value="1"/>
</dbReference>
<protein>
    <recommendedName>
        <fullName evidence="1">SIS domain-containing protein</fullName>
    </recommendedName>
</protein>